<dbReference type="CDD" id="cd00957">
    <property type="entry name" value="Transaldolase_TalAB"/>
    <property type="match status" value="1"/>
</dbReference>
<evidence type="ECO:0000256" key="2">
    <source>
        <dbReference type="ARBA" id="ARBA00008012"/>
    </source>
</evidence>
<comment type="pathway">
    <text evidence="1">Carbohydrate degradation; pentose phosphate pathway; D-glyceraldehyde 3-phosphate and beta-D-fructose 6-phosphate from D-ribose 5-phosphate and D-xylulose 5-phosphate (non-oxidative stage): step 2/3.</text>
</comment>
<evidence type="ECO:0000256" key="4">
    <source>
        <dbReference type="ARBA" id="ARBA00023126"/>
    </source>
</evidence>
<dbReference type="InterPro" id="IPR004730">
    <property type="entry name" value="Transaldolase_1"/>
</dbReference>
<gene>
    <name evidence="6" type="ORF">TCHU04912_LOCUS20441</name>
</gene>
<keyword evidence="5" id="KW-0704">Schiff base</keyword>
<dbReference type="GO" id="GO:0005975">
    <property type="term" value="P:carbohydrate metabolic process"/>
    <property type="evidence" value="ECO:0007669"/>
    <property type="project" value="InterPro"/>
</dbReference>
<dbReference type="GO" id="GO:0006098">
    <property type="term" value="P:pentose-phosphate shunt"/>
    <property type="evidence" value="ECO:0007669"/>
    <property type="project" value="UniProtKB-UniPathway"/>
</dbReference>
<evidence type="ECO:0000256" key="1">
    <source>
        <dbReference type="ARBA" id="ARBA00004857"/>
    </source>
</evidence>
<accession>A0A7S1T4X4</accession>
<dbReference type="PANTHER" id="PTHR10683:SF18">
    <property type="entry name" value="TRANSALDOLASE"/>
    <property type="match status" value="1"/>
</dbReference>
<dbReference type="EC" id="2.2.1.2" evidence="3"/>
<name>A0A7S1T4X4_9CHLO</name>
<dbReference type="PANTHER" id="PTHR10683">
    <property type="entry name" value="TRANSALDOLASE"/>
    <property type="match status" value="1"/>
</dbReference>
<proteinExistence type="inferred from homology"/>
<dbReference type="EMBL" id="HBGG01039674">
    <property type="protein sequence ID" value="CAD9221254.1"/>
    <property type="molecule type" value="Transcribed_RNA"/>
</dbReference>
<comment type="similarity">
    <text evidence="2">Belongs to the transaldolase family. Type 1 subfamily.</text>
</comment>
<dbReference type="GO" id="GO:0004801">
    <property type="term" value="F:transaldolase activity"/>
    <property type="evidence" value="ECO:0007669"/>
    <property type="project" value="UniProtKB-EC"/>
</dbReference>
<dbReference type="Pfam" id="PF00923">
    <property type="entry name" value="TAL_FSA"/>
    <property type="match status" value="1"/>
</dbReference>
<protein>
    <recommendedName>
        <fullName evidence="3">transaldolase</fullName>
        <ecNumber evidence="3">2.2.1.2</ecNumber>
    </recommendedName>
</protein>
<evidence type="ECO:0000313" key="6">
    <source>
        <dbReference type="EMBL" id="CAD9221254.1"/>
    </source>
</evidence>
<dbReference type="InterPro" id="IPR001585">
    <property type="entry name" value="TAL/FSA"/>
</dbReference>
<dbReference type="InterPro" id="IPR013785">
    <property type="entry name" value="Aldolase_TIM"/>
</dbReference>
<dbReference type="Gene3D" id="3.20.20.70">
    <property type="entry name" value="Aldolase class I"/>
    <property type="match status" value="1"/>
</dbReference>
<evidence type="ECO:0000256" key="5">
    <source>
        <dbReference type="ARBA" id="ARBA00023270"/>
    </source>
</evidence>
<reference evidence="6" key="1">
    <citation type="submission" date="2021-01" db="EMBL/GenBank/DDBJ databases">
        <authorList>
            <person name="Corre E."/>
            <person name="Pelletier E."/>
            <person name="Niang G."/>
            <person name="Scheremetjew M."/>
            <person name="Finn R."/>
            <person name="Kale V."/>
            <person name="Holt S."/>
            <person name="Cochrane G."/>
            <person name="Meng A."/>
            <person name="Brown T."/>
            <person name="Cohen L."/>
        </authorList>
    </citation>
    <scope>NUCLEOTIDE SEQUENCE</scope>
    <source>
        <strain evidence="6">PLY429</strain>
    </source>
</reference>
<dbReference type="SUPFAM" id="SSF51569">
    <property type="entry name" value="Aldolase"/>
    <property type="match status" value="1"/>
</dbReference>
<dbReference type="UniPathway" id="UPA00115">
    <property type="reaction ID" value="UER00414"/>
</dbReference>
<organism evidence="6">
    <name type="scientific">Tetraselmis chuii</name>
    <dbReference type="NCBI Taxonomy" id="63592"/>
    <lineage>
        <taxon>Eukaryota</taxon>
        <taxon>Viridiplantae</taxon>
        <taxon>Chlorophyta</taxon>
        <taxon>core chlorophytes</taxon>
        <taxon>Chlorodendrophyceae</taxon>
        <taxon>Chlorodendrales</taxon>
        <taxon>Chlorodendraceae</taxon>
        <taxon>Tetraselmis</taxon>
    </lineage>
</organism>
<sequence>MAMYLSSKLALPGFSGRNVRHARGRHNATPSVTTGTARVVSVRAAAAPVVDSLTTELDQLGGMSVICVDSGDLTAVRSIGSVDSTTNPLFVSQAAQREDPQYVQFVAEAVSYARERSARTGEDRIELAIDRLTVNLGREITTIVPGVVSSEVDPRLSFDEDATVRRGKRIIEMYEESGVSRERILIKVAGTWEGCLAAERLEAEGIRTNITLVFSFAQAVAAAQRGAFLISPFVGRLLDWHKKAEGVDGYGRFEDPGVVFVTRVYRYFKRYGHDTVVMPASWRNCEEIRGLAGVDRMTVGPALLEEMKESQARLERVLEPVSAAKACEEEEVDRMEGKDFHWMHTQDACAVEKLAEGIRAFSADTDKLEAILRSHPGWAA</sequence>
<evidence type="ECO:0000256" key="3">
    <source>
        <dbReference type="ARBA" id="ARBA00013151"/>
    </source>
</evidence>
<keyword evidence="4" id="KW-0570">Pentose shunt</keyword>
<dbReference type="AlphaFoldDB" id="A0A7S1T4X4"/>
<dbReference type="GO" id="GO:0005737">
    <property type="term" value="C:cytoplasm"/>
    <property type="evidence" value="ECO:0007669"/>
    <property type="project" value="InterPro"/>
</dbReference>